<evidence type="ECO:0000259" key="2">
    <source>
        <dbReference type="Pfam" id="PF07859"/>
    </source>
</evidence>
<dbReference type="AlphaFoldDB" id="A0A7H0LNA3"/>
<sequence>MTPRPERVGNGTSLRHKLIVAVAYLARIRHRSAGKLVKLAGATAASAGAPLPAPGPPAASLDGVTASLDHFGEWPVWRLEPEGGAACAHKLIYFHGGAYIAQMASFQWSWIATLVRELGCCALVPLYPLAPRGTAAFVIPEATDLVAQALASGASVSVIGDSAGGGLALAVTQELVRRGGAQPAHLLLIAPWLDVTLSDPRSLSIDDPLMTVDSLRWSGRQWAGALDPADGRVSPLFASMEGLPPVTVFAGTRDVLYPDTARLEQRSRDEGMTMAFVIMPGLIHGWPVFTFLPEARDALPRIVKIFEGFQ</sequence>
<dbReference type="InterPro" id="IPR013094">
    <property type="entry name" value="AB_hydrolase_3"/>
</dbReference>
<dbReference type="EMBL" id="CP061038">
    <property type="protein sequence ID" value="QNQ11156.1"/>
    <property type="molecule type" value="Genomic_DNA"/>
</dbReference>
<dbReference type="KEGG" id="spap:H3Z74_08390"/>
<protein>
    <submittedName>
        <fullName evidence="3">Alpha/beta hydrolase fold domain-containing protein</fullName>
    </submittedName>
</protein>
<dbReference type="Pfam" id="PF07859">
    <property type="entry name" value="Abhydrolase_3"/>
    <property type="match status" value="1"/>
</dbReference>
<dbReference type="InterPro" id="IPR050300">
    <property type="entry name" value="GDXG_lipolytic_enzyme"/>
</dbReference>
<dbReference type="RefSeq" id="WP_187763442.1">
    <property type="nucleotide sequence ID" value="NZ_CP061038.1"/>
</dbReference>
<proteinExistence type="predicted"/>
<dbReference type="InterPro" id="IPR029058">
    <property type="entry name" value="AB_hydrolase_fold"/>
</dbReference>
<dbReference type="PANTHER" id="PTHR48081">
    <property type="entry name" value="AB HYDROLASE SUPERFAMILY PROTEIN C4A8.06C"/>
    <property type="match status" value="1"/>
</dbReference>
<accession>A0A7H0LNA3</accession>
<gene>
    <name evidence="3" type="ORF">H3Z74_08390</name>
</gene>
<organism evidence="3 4">
    <name type="scientific">Sphingomonas alpina</name>
    <dbReference type="NCBI Taxonomy" id="653931"/>
    <lineage>
        <taxon>Bacteria</taxon>
        <taxon>Pseudomonadati</taxon>
        <taxon>Pseudomonadota</taxon>
        <taxon>Alphaproteobacteria</taxon>
        <taxon>Sphingomonadales</taxon>
        <taxon>Sphingomonadaceae</taxon>
        <taxon>Sphingomonas</taxon>
    </lineage>
</organism>
<keyword evidence="4" id="KW-1185">Reference proteome</keyword>
<reference evidence="3 4" key="1">
    <citation type="submission" date="2020-09" db="EMBL/GenBank/DDBJ databases">
        <title>Sphingomonas sp., a new species isolated from pork steak.</title>
        <authorList>
            <person name="Heidler von Heilborn D."/>
        </authorList>
    </citation>
    <scope>NUCLEOTIDE SEQUENCE [LARGE SCALE GENOMIC DNA]</scope>
    <source>
        <strain evidence="4">S8-3T</strain>
    </source>
</reference>
<feature type="domain" description="Alpha/beta hydrolase fold-3" evidence="2">
    <location>
        <begin position="91"/>
        <end position="286"/>
    </location>
</feature>
<evidence type="ECO:0000313" key="4">
    <source>
        <dbReference type="Proteomes" id="UP000516148"/>
    </source>
</evidence>
<dbReference type="Proteomes" id="UP000516148">
    <property type="component" value="Chromosome"/>
</dbReference>
<dbReference type="Gene3D" id="3.40.50.1820">
    <property type="entry name" value="alpha/beta hydrolase"/>
    <property type="match status" value="1"/>
</dbReference>
<keyword evidence="1 3" id="KW-0378">Hydrolase</keyword>
<evidence type="ECO:0000313" key="3">
    <source>
        <dbReference type="EMBL" id="QNQ11156.1"/>
    </source>
</evidence>
<name>A0A7H0LNA3_9SPHN</name>
<dbReference type="GO" id="GO:0016787">
    <property type="term" value="F:hydrolase activity"/>
    <property type="evidence" value="ECO:0007669"/>
    <property type="project" value="UniProtKB-KW"/>
</dbReference>
<evidence type="ECO:0000256" key="1">
    <source>
        <dbReference type="ARBA" id="ARBA00022801"/>
    </source>
</evidence>
<dbReference type="PANTHER" id="PTHR48081:SF8">
    <property type="entry name" value="ALPHA_BETA HYDROLASE FOLD-3 DOMAIN-CONTAINING PROTEIN-RELATED"/>
    <property type="match status" value="1"/>
</dbReference>
<dbReference type="SUPFAM" id="SSF53474">
    <property type="entry name" value="alpha/beta-Hydrolases"/>
    <property type="match status" value="1"/>
</dbReference>